<evidence type="ECO:0000256" key="1">
    <source>
        <dbReference type="ARBA" id="ARBA00005959"/>
    </source>
</evidence>
<evidence type="ECO:0000259" key="7">
    <source>
        <dbReference type="Pfam" id="PF01370"/>
    </source>
</evidence>
<feature type="binding site" evidence="5">
    <location>
        <begin position="166"/>
        <end position="169"/>
    </location>
    <ligand>
        <name>NADP(+)</name>
        <dbReference type="ChEBI" id="CHEBI:58349"/>
    </ligand>
</feature>
<evidence type="ECO:0000313" key="9">
    <source>
        <dbReference type="Proteomes" id="UP000279562"/>
    </source>
</evidence>
<feature type="site" description="Important for catalytic activity" evidence="5">
    <location>
        <position position="112"/>
    </location>
</feature>
<feature type="domain" description="NAD-dependent epimerase/dehydratase" evidence="7">
    <location>
        <begin position="250"/>
        <end position="295"/>
    </location>
</feature>
<evidence type="ECO:0000256" key="6">
    <source>
        <dbReference type="SAM" id="Phobius"/>
    </source>
</evidence>
<feature type="transmembrane region" description="Helical" evidence="6">
    <location>
        <begin position="61"/>
        <end position="78"/>
    </location>
</feature>
<evidence type="ECO:0000256" key="3">
    <source>
        <dbReference type="ARBA" id="ARBA00023002"/>
    </source>
</evidence>
<keyword evidence="6" id="KW-0472">Membrane</keyword>
<dbReference type="Gene3D" id="3.40.50.720">
    <property type="entry name" value="NAD(P)-binding Rossmann-like Domain"/>
    <property type="match status" value="3"/>
</dbReference>
<evidence type="ECO:0000256" key="2">
    <source>
        <dbReference type="ARBA" id="ARBA00022857"/>
    </source>
</evidence>
<dbReference type="Pfam" id="PF01370">
    <property type="entry name" value="Epimerase"/>
    <property type="match status" value="2"/>
</dbReference>
<comment type="catalytic activity">
    <reaction evidence="5">
        <text>GDP-beta-L-fucose + NADP(+) = GDP-4-dehydro-alpha-D-rhamnose + NADPH + H(+)</text>
        <dbReference type="Rhea" id="RHEA:18885"/>
        <dbReference type="ChEBI" id="CHEBI:15378"/>
        <dbReference type="ChEBI" id="CHEBI:57273"/>
        <dbReference type="ChEBI" id="CHEBI:57783"/>
        <dbReference type="ChEBI" id="CHEBI:57964"/>
        <dbReference type="ChEBI" id="CHEBI:58349"/>
        <dbReference type="EC" id="1.1.1.271"/>
    </reaction>
</comment>
<feature type="domain" description="NAD-dependent epimerase/dehydratase" evidence="7">
    <location>
        <begin position="9"/>
        <end position="195"/>
    </location>
</feature>
<dbReference type="InterPro" id="IPR001509">
    <property type="entry name" value="Epimerase_deHydtase"/>
</dbReference>
<dbReference type="AlphaFoldDB" id="A0A3P1ZWE3"/>
<feature type="binding site" evidence="5">
    <location>
        <position position="274"/>
    </location>
    <ligand>
        <name>substrate</name>
    </ligand>
</feature>
<feature type="binding site" evidence="5">
    <location>
        <position position="182"/>
    </location>
    <ligand>
        <name>NADP(+)</name>
        <dbReference type="ChEBI" id="CHEBI:58349"/>
    </ligand>
</feature>
<keyword evidence="2 5" id="KW-0521">NADP</keyword>
<dbReference type="RefSeq" id="WP_125240103.1">
    <property type="nucleotide sequence ID" value="NZ_RQYF01000106.1"/>
</dbReference>
<comment type="pathway">
    <text evidence="5">Nucleotide-sugar biosynthesis; GDP-L-fucose biosynthesis via de novo pathway; GDP-L-fucose from GDP-alpha-D-mannose: step 2/2.</text>
</comment>
<reference evidence="8 9" key="1">
    <citation type="submission" date="2018-11" db="EMBL/GenBank/DDBJ databases">
        <title>Genomes From Bacteria Associated with the Canine Oral Cavity: a Test Case for Automated Genome-Based Taxonomic Assignment.</title>
        <authorList>
            <person name="Coil D.A."/>
            <person name="Jospin G."/>
            <person name="Darling A.E."/>
            <person name="Wallis C."/>
            <person name="Davis I.J."/>
            <person name="Harris S."/>
            <person name="Eisen J.A."/>
            <person name="Holcombe L.J."/>
            <person name="O'Flynn C."/>
        </authorList>
    </citation>
    <scope>NUCLEOTIDE SEQUENCE [LARGE SCALE GENOMIC DNA]</scope>
    <source>
        <strain evidence="8 9">OH1047_COT-310</strain>
    </source>
</reference>
<feature type="active site" description="Proton donor/acceptor" evidence="5">
    <location>
        <position position="139"/>
    </location>
</feature>
<name>A0A3P1ZWE3_9BACE</name>
<comment type="function">
    <text evidence="5">Catalyzes the two-step NADP-dependent conversion of GDP-4-dehydro-6-deoxy-D-mannose to GDP-fucose, involving an epimerase and a reductase reaction.</text>
</comment>
<dbReference type="FunFam" id="3.40.50.720:FF:000394">
    <property type="entry name" value="GDP-L-fucose synthase"/>
    <property type="match status" value="1"/>
</dbReference>
<feature type="binding site" evidence="5">
    <location>
        <begin position="108"/>
        <end position="111"/>
    </location>
    <ligand>
        <name>NADP(+)</name>
        <dbReference type="ChEBI" id="CHEBI:58349"/>
    </ligand>
</feature>
<dbReference type="Proteomes" id="UP000279562">
    <property type="component" value="Unassembled WGS sequence"/>
</dbReference>
<dbReference type="InterPro" id="IPR028614">
    <property type="entry name" value="GDP_fucose/colitose_synth"/>
</dbReference>
<feature type="binding site" evidence="5">
    <location>
        <position position="143"/>
    </location>
    <ligand>
        <name>NADP(+)</name>
        <dbReference type="ChEBI" id="CHEBI:58349"/>
    </ligand>
</feature>
<organism evidence="8 9">
    <name type="scientific">Prevotella heparinolytica</name>
    <dbReference type="NCBI Taxonomy" id="28113"/>
    <lineage>
        <taxon>Bacteria</taxon>
        <taxon>Pseudomonadati</taxon>
        <taxon>Bacteroidota</taxon>
        <taxon>Bacteroidia</taxon>
        <taxon>Bacteroidales</taxon>
        <taxon>Bacteroidaceae</taxon>
        <taxon>Bacteroides</taxon>
    </lineage>
</organism>
<feature type="binding site" evidence="5">
    <location>
        <position position="267"/>
    </location>
    <ligand>
        <name>substrate</name>
    </ligand>
</feature>
<evidence type="ECO:0000256" key="4">
    <source>
        <dbReference type="ARBA" id="ARBA00023235"/>
    </source>
</evidence>
<protein>
    <recommendedName>
        <fullName evidence="5">GDP-L-fucose synthase</fullName>
        <ecNumber evidence="5">1.1.1.271</ecNumber>
    </recommendedName>
    <alternativeName>
        <fullName evidence="5">GDP-4-keto-6-deoxy-D-mannose-3,5-epimerase-4-reductase</fullName>
    </alternativeName>
</protein>
<keyword evidence="6" id="KW-1133">Transmembrane helix</keyword>
<sequence length="414" mass="45774">MALDKNSKIYVAGHNGLVGSAIWNNLVSRGYTNLVGRSHKELDLTDQVAVKKFFDDEQPDAVVLAAAFVGGIMANSLYRADFIMMNMKIQCNVISEAYAHGVKKLLFLGSTCIYPKNAPQPMKEDCLLTSPLEYTNEEYAIAKIAGLKMCESYNLQYGTNYIAVMPTNLYGPNDNFHLENSHVMPAMMRKVYLAKLIHEGAWDKIAIDMNKRPVEGVTGEGITNTNLTNNTNKIDSSDSGNSCSKNREKVLSVLSKYGIENNKVTLWGTGTPLREFLWSEDMADASVHVLLNVDFKDVIGIEKYSSVHYGASTDSAVDRNHSAGRGGAIPSLGEIRNCHINVGTGKELSIRDLSELVVKAVGFEGEVTFDTSKPDGTMRKLIDVSKLHSLGWTHKVEIEEGVQRLFDWYKQSLS</sequence>
<accession>A0A3P1ZWE3</accession>
<dbReference type="PANTHER" id="PTHR43238:SF1">
    <property type="entry name" value="GDP-L-FUCOSE SYNTHASE"/>
    <property type="match status" value="1"/>
</dbReference>
<keyword evidence="3 5" id="KW-0560">Oxidoreductase</keyword>
<dbReference type="GO" id="GO:0016853">
    <property type="term" value="F:isomerase activity"/>
    <property type="evidence" value="ECO:0007669"/>
    <property type="project" value="UniProtKB-KW"/>
</dbReference>
<gene>
    <name evidence="5" type="primary">fcl</name>
    <name evidence="8" type="ORF">EII33_13240</name>
</gene>
<keyword evidence="6" id="KW-0812">Transmembrane</keyword>
<dbReference type="SUPFAM" id="SSF51735">
    <property type="entry name" value="NAD(P)-binding Rossmann-fold domains"/>
    <property type="match status" value="1"/>
</dbReference>
<evidence type="ECO:0000313" key="8">
    <source>
        <dbReference type="EMBL" id="RRD87454.1"/>
    </source>
</evidence>
<dbReference type="PANTHER" id="PTHR43238">
    <property type="entry name" value="GDP-L-FUCOSE SYNTHASE"/>
    <property type="match status" value="1"/>
</dbReference>
<keyword evidence="9" id="KW-1185">Reference proteome</keyword>
<proteinExistence type="inferred from homology"/>
<dbReference type="InterPro" id="IPR036291">
    <property type="entry name" value="NAD(P)-bd_dom_sf"/>
</dbReference>
<dbReference type="CDD" id="cd05239">
    <property type="entry name" value="GDP_FS_SDR_e"/>
    <property type="match status" value="1"/>
</dbReference>
<comment type="caution">
    <text evidence="8">The sequence shown here is derived from an EMBL/GenBank/DDBJ whole genome shotgun (WGS) entry which is preliminary data.</text>
</comment>
<comment type="similarity">
    <text evidence="1 5">Belongs to the NAD(P)-dependent epimerase/dehydratase family. Fucose synthase subfamily.</text>
</comment>
<dbReference type="EC" id="1.1.1.271" evidence="5"/>
<dbReference type="EMBL" id="RQYF01000106">
    <property type="protein sequence ID" value="RRD87454.1"/>
    <property type="molecule type" value="Genomic_DNA"/>
</dbReference>
<dbReference type="GO" id="GO:0050577">
    <property type="term" value="F:GDP-L-fucose synthase activity"/>
    <property type="evidence" value="ECO:0007669"/>
    <property type="project" value="UniProtKB-UniRule"/>
</dbReference>
<feature type="site" description="Important for catalytic activity" evidence="5">
    <location>
        <position position="110"/>
    </location>
</feature>
<feature type="binding site" evidence="5">
    <location>
        <position position="190"/>
    </location>
    <ligand>
        <name>substrate</name>
    </ligand>
</feature>
<keyword evidence="5" id="KW-0511">Multifunctional enzyme</keyword>
<feature type="binding site" evidence="5">
    <location>
        <position position="375"/>
    </location>
    <ligand>
        <name>substrate</name>
    </ligand>
</feature>
<dbReference type="GO" id="GO:0042351">
    <property type="term" value="P:'de novo' GDP-L-fucose biosynthetic process"/>
    <property type="evidence" value="ECO:0007669"/>
    <property type="project" value="UniProtKB-UniRule"/>
</dbReference>
<keyword evidence="4 5" id="KW-0413">Isomerase</keyword>
<dbReference type="UniPathway" id="UPA00128">
    <property type="reaction ID" value="UER00191"/>
</dbReference>
<dbReference type="GO" id="GO:0070401">
    <property type="term" value="F:NADP+ binding"/>
    <property type="evidence" value="ECO:0007669"/>
    <property type="project" value="UniProtKB-UniRule"/>
</dbReference>
<feature type="binding site" evidence="5">
    <location>
        <begin position="13"/>
        <end position="19"/>
    </location>
    <ligand>
        <name>NADP(+)</name>
        <dbReference type="ChEBI" id="CHEBI:58349"/>
    </ligand>
</feature>
<evidence type="ECO:0000256" key="5">
    <source>
        <dbReference type="HAMAP-Rule" id="MF_00956"/>
    </source>
</evidence>
<dbReference type="HAMAP" id="MF_00956">
    <property type="entry name" value="GDP_fucose_synth"/>
    <property type="match status" value="1"/>
</dbReference>